<evidence type="ECO:0000256" key="8">
    <source>
        <dbReference type="SAM" id="Phobius"/>
    </source>
</evidence>
<feature type="transmembrane region" description="Helical" evidence="8">
    <location>
        <begin position="163"/>
        <end position="183"/>
    </location>
</feature>
<dbReference type="InterPro" id="IPR023271">
    <property type="entry name" value="Aquaporin-like"/>
</dbReference>
<feature type="transmembrane region" description="Helical" evidence="8">
    <location>
        <begin position="135"/>
        <end position="156"/>
    </location>
</feature>
<dbReference type="PANTHER" id="PTHR45665:SF9">
    <property type="entry name" value="AQUAPORIN-8"/>
    <property type="match status" value="1"/>
</dbReference>
<proteinExistence type="inferred from homology"/>
<dbReference type="OrthoDB" id="9807293at2"/>
<keyword evidence="3 7" id="KW-0812">Transmembrane</keyword>
<dbReference type="GO" id="GO:0012505">
    <property type="term" value="C:endomembrane system"/>
    <property type="evidence" value="ECO:0007669"/>
    <property type="project" value="UniProtKB-SubCell"/>
</dbReference>
<comment type="subcellular location">
    <subcellularLocation>
        <location evidence="1">Endomembrane system</location>
        <topology evidence="1">Multi-pass membrane protein</topology>
    </subcellularLocation>
</comment>
<evidence type="ECO:0000256" key="7">
    <source>
        <dbReference type="RuleBase" id="RU000477"/>
    </source>
</evidence>
<dbReference type="GO" id="GO:0016020">
    <property type="term" value="C:membrane"/>
    <property type="evidence" value="ECO:0007669"/>
    <property type="project" value="InterPro"/>
</dbReference>
<evidence type="ECO:0000256" key="5">
    <source>
        <dbReference type="ARBA" id="ARBA00022989"/>
    </source>
</evidence>
<name>A0A2W4C5J2_9HYPH</name>
<sequence length="232" mass="23278">MGVARLGVGGTPSRKCFVEDDATVSLFRRSLAEGVGTAMLMIAVVGSGLHDGSSQSSSAMAIAGSLIGLILAFGAVSGGHFNPTITLLQWAMGRRRLDCTVWYVTAQIVGGVVGALVSTVIFSEAPGLPGSQFPAISLLASEGVASFGLMTVVFCCSRSTNKFVGPFAVGLWLMAAILSTPTGSIANPAVAISLLATPASASVVAATLFVIVQIVGGGLAALTVATIYPDGG</sequence>
<comment type="similarity">
    <text evidence="7">Belongs to the MIP/aquaporin (TC 1.A.8) family.</text>
</comment>
<dbReference type="GO" id="GO:0015250">
    <property type="term" value="F:water channel activity"/>
    <property type="evidence" value="ECO:0007669"/>
    <property type="project" value="TreeGrafter"/>
</dbReference>
<evidence type="ECO:0000256" key="4">
    <source>
        <dbReference type="ARBA" id="ARBA00022737"/>
    </source>
</evidence>
<dbReference type="GO" id="GO:0019755">
    <property type="term" value="P:one-carbon compound transport"/>
    <property type="evidence" value="ECO:0007669"/>
    <property type="project" value="UniProtKB-ARBA"/>
</dbReference>
<evidence type="ECO:0000313" key="9">
    <source>
        <dbReference type="EMBL" id="PZM08321.1"/>
    </source>
</evidence>
<evidence type="ECO:0000256" key="1">
    <source>
        <dbReference type="ARBA" id="ARBA00004127"/>
    </source>
</evidence>
<keyword evidence="10" id="KW-1185">Reference proteome</keyword>
<dbReference type="Proteomes" id="UP000248925">
    <property type="component" value="Unassembled WGS sequence"/>
</dbReference>
<dbReference type="AlphaFoldDB" id="A0A2W4C5J2"/>
<dbReference type="Pfam" id="PF00230">
    <property type="entry name" value="MIP"/>
    <property type="match status" value="1"/>
</dbReference>
<feature type="transmembrane region" description="Helical" evidence="8">
    <location>
        <begin position="101"/>
        <end position="123"/>
    </location>
</feature>
<organism evidence="9 10">
    <name type="scientific">Rhizobium tubonense</name>
    <dbReference type="NCBI Taxonomy" id="484088"/>
    <lineage>
        <taxon>Bacteria</taxon>
        <taxon>Pseudomonadati</taxon>
        <taxon>Pseudomonadota</taxon>
        <taxon>Alphaproteobacteria</taxon>
        <taxon>Hyphomicrobiales</taxon>
        <taxon>Rhizobiaceae</taxon>
        <taxon>Rhizobium/Agrobacterium group</taxon>
        <taxon>Rhizobium</taxon>
    </lineage>
</organism>
<evidence type="ECO:0000313" key="10">
    <source>
        <dbReference type="Proteomes" id="UP000248925"/>
    </source>
</evidence>
<protein>
    <recommendedName>
        <fullName evidence="11">Aquaporin family protein</fullName>
    </recommendedName>
</protein>
<gene>
    <name evidence="9" type="ORF">CPY51_29310</name>
</gene>
<comment type="caution">
    <text evidence="9">The sequence shown here is derived from an EMBL/GenBank/DDBJ whole genome shotgun (WGS) entry which is preliminary data.</text>
</comment>
<accession>A0A2W4C5J2</accession>
<dbReference type="PANTHER" id="PTHR45665">
    <property type="entry name" value="AQUAPORIN-8"/>
    <property type="match status" value="1"/>
</dbReference>
<feature type="transmembrane region" description="Helical" evidence="8">
    <location>
        <begin position="31"/>
        <end position="49"/>
    </location>
</feature>
<evidence type="ECO:0008006" key="11">
    <source>
        <dbReference type="Google" id="ProtNLM"/>
    </source>
</evidence>
<feature type="transmembrane region" description="Helical" evidence="8">
    <location>
        <begin position="203"/>
        <end position="228"/>
    </location>
</feature>
<evidence type="ECO:0000256" key="6">
    <source>
        <dbReference type="ARBA" id="ARBA00023136"/>
    </source>
</evidence>
<keyword evidence="6 8" id="KW-0472">Membrane</keyword>
<evidence type="ECO:0000256" key="3">
    <source>
        <dbReference type="ARBA" id="ARBA00022692"/>
    </source>
</evidence>
<feature type="transmembrane region" description="Helical" evidence="8">
    <location>
        <begin position="61"/>
        <end position="81"/>
    </location>
</feature>
<dbReference type="EMBL" id="PCDP01000070">
    <property type="protein sequence ID" value="PZM08321.1"/>
    <property type="molecule type" value="Genomic_DNA"/>
</dbReference>
<reference evidence="9 10" key="1">
    <citation type="journal article" date="2018" name="Sci. Rep.">
        <title>Rhizobium tumorigenes sp. nov., a novel plant tumorigenic bacterium isolated from cane gall tumors on thornless blackberry.</title>
        <authorList>
            <person name="Kuzmanovi N."/>
            <person name="Smalla K."/>
            <person name="Gronow S."/>
            <person name="PuBawska J."/>
        </authorList>
    </citation>
    <scope>NUCLEOTIDE SEQUENCE [LARGE SCALE GENOMIC DNA]</scope>
    <source>
        <strain evidence="9 10">CCBAU 85046</strain>
    </source>
</reference>
<dbReference type="PRINTS" id="PR00783">
    <property type="entry name" value="MINTRINSICP"/>
</dbReference>
<keyword evidence="2 7" id="KW-0813">Transport</keyword>
<dbReference type="Gene3D" id="1.20.1080.10">
    <property type="entry name" value="Glycerol uptake facilitator protein"/>
    <property type="match status" value="1"/>
</dbReference>
<dbReference type="InterPro" id="IPR000425">
    <property type="entry name" value="MIP"/>
</dbReference>
<evidence type="ECO:0000256" key="2">
    <source>
        <dbReference type="ARBA" id="ARBA00022448"/>
    </source>
</evidence>
<keyword evidence="4" id="KW-0677">Repeat</keyword>
<dbReference type="RefSeq" id="WP_111163868.1">
    <property type="nucleotide sequence ID" value="NZ_PCDP01000070.1"/>
</dbReference>
<dbReference type="SUPFAM" id="SSF81338">
    <property type="entry name" value="Aquaporin-like"/>
    <property type="match status" value="1"/>
</dbReference>
<dbReference type="GO" id="GO:0005737">
    <property type="term" value="C:cytoplasm"/>
    <property type="evidence" value="ECO:0007669"/>
    <property type="project" value="UniProtKB-ARBA"/>
</dbReference>
<keyword evidence="5 8" id="KW-1133">Transmembrane helix</keyword>
<dbReference type="InterPro" id="IPR034294">
    <property type="entry name" value="Aquaporin_transptr"/>
</dbReference>